<sequence>MVNLQAVNHGYKEDWMQSFFLDLCLKSEQKPELSVFLTRTKRRK</sequence>
<proteinExistence type="predicted"/>
<dbReference type="EMBL" id="ACCF01000113">
    <property type="protein sequence ID" value="EEF67813.1"/>
    <property type="molecule type" value="Genomic_DNA"/>
</dbReference>
<dbReference type="Proteomes" id="UP000005950">
    <property type="component" value="Unassembled WGS sequence"/>
</dbReference>
<reference evidence="1 2" key="1">
    <citation type="submission" date="2008-12" db="EMBL/GenBank/DDBJ databases">
        <authorList>
            <person name="Fulton L."/>
            <person name="Clifton S."/>
            <person name="Fulton B."/>
            <person name="Xu J."/>
            <person name="Minx P."/>
            <person name="Pepin K.H."/>
            <person name="Johnson M."/>
            <person name="Bhonagiri V."/>
            <person name="Nash W.E."/>
            <person name="Mardis E.R."/>
            <person name="Wilson R.K."/>
        </authorList>
    </citation>
    <scope>NUCLEOTIDE SEQUENCE [LARGE SCALE GENOMIC DNA]</scope>
    <source>
        <strain evidence="1 2">DSM 12042</strain>
    </source>
</reference>
<protein>
    <submittedName>
        <fullName evidence="1">Uncharacterized protein</fullName>
    </submittedName>
</protein>
<gene>
    <name evidence="1" type="ORF">HOLDEFILI_02004</name>
</gene>
<accession>B9Y857</accession>
<organism evidence="1 2">
    <name type="scientific">Holdemania filiformis DSM 12042</name>
    <dbReference type="NCBI Taxonomy" id="545696"/>
    <lineage>
        <taxon>Bacteria</taxon>
        <taxon>Bacillati</taxon>
        <taxon>Bacillota</taxon>
        <taxon>Erysipelotrichia</taxon>
        <taxon>Erysipelotrichales</taxon>
        <taxon>Erysipelotrichaceae</taxon>
        <taxon>Holdemania</taxon>
    </lineage>
</organism>
<dbReference type="STRING" id="545696.HOLDEFILI_02004"/>
<dbReference type="HOGENOM" id="CLU_3217208_0_0_9"/>
<evidence type="ECO:0000313" key="1">
    <source>
        <dbReference type="EMBL" id="EEF67813.1"/>
    </source>
</evidence>
<name>B9Y857_9FIRM</name>
<reference evidence="1 2" key="2">
    <citation type="submission" date="2009-02" db="EMBL/GenBank/DDBJ databases">
        <title>Draft genome sequence of Holdemania filiformis DSM 12042.</title>
        <authorList>
            <person name="Sudarsanam P."/>
            <person name="Ley R."/>
            <person name="Guruge J."/>
            <person name="Turnbaugh P.J."/>
            <person name="Mahowald M."/>
            <person name="Liep D."/>
            <person name="Gordon J."/>
        </authorList>
    </citation>
    <scope>NUCLEOTIDE SEQUENCE [LARGE SCALE GENOMIC DNA]</scope>
    <source>
        <strain evidence="1 2">DSM 12042</strain>
    </source>
</reference>
<evidence type="ECO:0000313" key="2">
    <source>
        <dbReference type="Proteomes" id="UP000005950"/>
    </source>
</evidence>
<dbReference type="AlphaFoldDB" id="B9Y857"/>
<comment type="caution">
    <text evidence="1">The sequence shown here is derived from an EMBL/GenBank/DDBJ whole genome shotgun (WGS) entry which is preliminary data.</text>
</comment>